<reference evidence="4" key="1">
    <citation type="submission" date="2016-10" db="EMBL/GenBank/DDBJ databases">
        <authorList>
            <person name="Varghese N."/>
            <person name="Submissions S."/>
        </authorList>
    </citation>
    <scope>NUCLEOTIDE SEQUENCE [LARGE SCALE GENOMIC DNA]</scope>
    <source>
        <strain evidence="4">DSM 19083</strain>
    </source>
</reference>
<proteinExistence type="predicted"/>
<organism evidence="3 4">
    <name type="scientific">Flavimobilis marinus</name>
    <dbReference type="NCBI Taxonomy" id="285351"/>
    <lineage>
        <taxon>Bacteria</taxon>
        <taxon>Bacillati</taxon>
        <taxon>Actinomycetota</taxon>
        <taxon>Actinomycetes</taxon>
        <taxon>Micrococcales</taxon>
        <taxon>Jonesiaceae</taxon>
        <taxon>Flavimobilis</taxon>
    </lineage>
</organism>
<feature type="transmembrane region" description="Helical" evidence="2">
    <location>
        <begin position="200"/>
        <end position="218"/>
    </location>
</feature>
<dbReference type="Pfam" id="PF22564">
    <property type="entry name" value="HAAS"/>
    <property type="match status" value="1"/>
</dbReference>
<sequence>MTTPVLSEHFAAYATRVRAHLADLEPDVVEDLTDGLEADLAEALADAAPERAGHSEVAAAEGDELTARFGAPEEYAAELRSAAGFPAAGPTERAGRAPWRVRVRAAAHELVAPLRAQIARFATTSQGAFLVGFGRSIAPVWWVARAWVLGGFIGGMFTVYEIRFIPESDPWAVLVMVVLAFLSVQVGRGALRLGRGWRRAAVVANVVAAVYFVPYVAMAQDAANQIAYFSPLDSSDESAPADAAGSEAEAVYVGGERATNLFVYGPDGELIDGAQVVDQSGRPVLLAPDGTLDSPDGDRITHFWEPRTDVNGREVWNAYPLGFWDIESGVWDETVNRWTAPDGVAGSTQAPTIDRLVPLATDEAETPSDSPLEIEPSGEPLDTELSSEAPSDAPSTETGTE</sequence>
<keyword evidence="2" id="KW-0812">Transmembrane</keyword>
<feature type="transmembrane region" description="Helical" evidence="2">
    <location>
        <begin position="140"/>
        <end position="159"/>
    </location>
</feature>
<evidence type="ECO:0000256" key="2">
    <source>
        <dbReference type="SAM" id="Phobius"/>
    </source>
</evidence>
<evidence type="ECO:0000313" key="3">
    <source>
        <dbReference type="EMBL" id="SFF24164.1"/>
    </source>
</evidence>
<dbReference type="EMBL" id="FONZ01000003">
    <property type="protein sequence ID" value="SFF24164.1"/>
    <property type="molecule type" value="Genomic_DNA"/>
</dbReference>
<evidence type="ECO:0000256" key="1">
    <source>
        <dbReference type="SAM" id="MobiDB-lite"/>
    </source>
</evidence>
<keyword evidence="2" id="KW-1133">Transmembrane helix</keyword>
<keyword evidence="4" id="KW-1185">Reference proteome</keyword>
<dbReference type="STRING" id="285351.SAMN04488035_2165"/>
<dbReference type="AlphaFoldDB" id="A0A1I2H1L6"/>
<accession>A0A1I2H1L6</accession>
<feature type="region of interest" description="Disordered" evidence="1">
    <location>
        <begin position="342"/>
        <end position="401"/>
    </location>
</feature>
<evidence type="ECO:0000313" key="4">
    <source>
        <dbReference type="Proteomes" id="UP000198520"/>
    </source>
</evidence>
<name>A0A1I2H1L6_9MICO</name>
<dbReference type="Proteomes" id="UP000198520">
    <property type="component" value="Unassembled WGS sequence"/>
</dbReference>
<feature type="transmembrane region" description="Helical" evidence="2">
    <location>
        <begin position="171"/>
        <end position="191"/>
    </location>
</feature>
<gene>
    <name evidence="3" type="ORF">SAMN04488035_2165</name>
</gene>
<protein>
    <submittedName>
        <fullName evidence="3">Uncharacterized protein</fullName>
    </submittedName>
</protein>
<keyword evidence="2" id="KW-0472">Membrane</keyword>
<feature type="compositionally biased region" description="Polar residues" evidence="1">
    <location>
        <begin position="384"/>
        <end position="401"/>
    </location>
</feature>